<organism evidence="4 5">
    <name type="scientific">Tectimicrobiota bacterium</name>
    <dbReference type="NCBI Taxonomy" id="2528274"/>
    <lineage>
        <taxon>Bacteria</taxon>
        <taxon>Pseudomonadati</taxon>
        <taxon>Nitrospinota/Tectimicrobiota group</taxon>
        <taxon>Candidatus Tectimicrobiota</taxon>
    </lineage>
</organism>
<dbReference type="Pfam" id="PF00857">
    <property type="entry name" value="Isochorismatase"/>
    <property type="match status" value="1"/>
</dbReference>
<evidence type="ECO:0000313" key="4">
    <source>
        <dbReference type="EMBL" id="MBI4252471.1"/>
    </source>
</evidence>
<evidence type="ECO:0000256" key="2">
    <source>
        <dbReference type="SAM" id="MobiDB-lite"/>
    </source>
</evidence>
<evidence type="ECO:0000313" key="5">
    <source>
        <dbReference type="Proteomes" id="UP000752292"/>
    </source>
</evidence>
<proteinExistence type="predicted"/>
<evidence type="ECO:0000259" key="3">
    <source>
        <dbReference type="Pfam" id="PF00857"/>
    </source>
</evidence>
<dbReference type="PANTHER" id="PTHR43540">
    <property type="entry name" value="PEROXYUREIDOACRYLATE/UREIDOACRYLATE AMIDOHYDROLASE-RELATED"/>
    <property type="match status" value="1"/>
</dbReference>
<dbReference type="Proteomes" id="UP000752292">
    <property type="component" value="Unassembled WGS sequence"/>
</dbReference>
<dbReference type="SUPFAM" id="SSF52499">
    <property type="entry name" value="Isochorismatase-like hydrolases"/>
    <property type="match status" value="1"/>
</dbReference>
<name>A0A933E8R1_UNCTE</name>
<dbReference type="InterPro" id="IPR036380">
    <property type="entry name" value="Isochorismatase-like_sf"/>
</dbReference>
<reference evidence="4" key="1">
    <citation type="submission" date="2020-07" db="EMBL/GenBank/DDBJ databases">
        <title>Huge and variable diversity of episymbiotic CPR bacteria and DPANN archaea in groundwater ecosystems.</title>
        <authorList>
            <person name="He C.Y."/>
            <person name="Keren R."/>
            <person name="Whittaker M."/>
            <person name="Farag I.F."/>
            <person name="Doudna J."/>
            <person name="Cate J.H.D."/>
            <person name="Banfield J.F."/>
        </authorList>
    </citation>
    <scope>NUCLEOTIDE SEQUENCE</scope>
    <source>
        <strain evidence="4">NC_groundwater_1370_Ag_S-0.2um_69_93</strain>
    </source>
</reference>
<dbReference type="CDD" id="cd00431">
    <property type="entry name" value="cysteine_hydrolases"/>
    <property type="match status" value="1"/>
</dbReference>
<feature type="region of interest" description="Disordered" evidence="2">
    <location>
        <begin position="104"/>
        <end position="128"/>
    </location>
</feature>
<dbReference type="EMBL" id="JACQRX010000368">
    <property type="protein sequence ID" value="MBI4252471.1"/>
    <property type="molecule type" value="Genomic_DNA"/>
</dbReference>
<protein>
    <submittedName>
        <fullName evidence="4">Cysteine hydrolase</fullName>
    </submittedName>
</protein>
<dbReference type="Gene3D" id="3.40.50.850">
    <property type="entry name" value="Isochorismatase-like"/>
    <property type="match status" value="1"/>
</dbReference>
<dbReference type="InterPro" id="IPR050272">
    <property type="entry name" value="Isochorismatase-like_hydrls"/>
</dbReference>
<dbReference type="GO" id="GO:0016787">
    <property type="term" value="F:hydrolase activity"/>
    <property type="evidence" value="ECO:0007669"/>
    <property type="project" value="UniProtKB-KW"/>
</dbReference>
<feature type="domain" description="Isochorismatase-like" evidence="3">
    <location>
        <begin position="25"/>
        <end position="219"/>
    </location>
</feature>
<keyword evidence="1 4" id="KW-0378">Hydrolase</keyword>
<dbReference type="PANTHER" id="PTHR43540:SF6">
    <property type="entry name" value="ISOCHORISMATASE-LIKE DOMAIN-CONTAINING PROTEIN"/>
    <property type="match status" value="1"/>
</dbReference>
<dbReference type="InterPro" id="IPR000868">
    <property type="entry name" value="Isochorismatase-like_dom"/>
</dbReference>
<accession>A0A933E8R1</accession>
<gene>
    <name evidence="4" type="ORF">HY618_08430</name>
</gene>
<evidence type="ECO:0000256" key="1">
    <source>
        <dbReference type="ARBA" id="ARBA00022801"/>
    </source>
</evidence>
<dbReference type="AlphaFoldDB" id="A0A933E8R1"/>
<comment type="caution">
    <text evidence="4">The sequence shown here is derived from an EMBL/GenBank/DDBJ whole genome shotgun (WGS) entry which is preliminary data.</text>
</comment>
<sequence length="237" mass="25875">MAQTVDRSRMIARMKEALRLEAGSTAVVTIDCQRGNLDPAIASLPVPEEECRRVIEGTNRLLALARGAGVPVLHVSTVYEEPLLASHPFERAMLEAKESFTPHRQSDFARHKRPGSAEGQLVPGLDVRPSDHRVESKRTFDMFHGTPLELLLRFMKRDTLLIAGCNTNTCVLASTFGAYNRGLKAVVLSDCVASAYGEDLHAFALSNIQRRLGWVLTLDELREKLGVASAAGAGAAR</sequence>